<dbReference type="Pfam" id="PF00931">
    <property type="entry name" value="NB-ARC"/>
    <property type="match status" value="1"/>
</dbReference>
<gene>
    <name evidence="4" type="ORF">Ahy_A02g008673</name>
</gene>
<keyword evidence="1" id="KW-0611">Plant defense</keyword>
<dbReference type="Gene3D" id="3.40.50.300">
    <property type="entry name" value="P-loop containing nucleotide triphosphate hydrolases"/>
    <property type="match status" value="1"/>
</dbReference>
<proteinExistence type="predicted"/>
<accession>A0A445EF58</accession>
<evidence type="ECO:0000313" key="4">
    <source>
        <dbReference type="EMBL" id="RYR74068.1"/>
    </source>
</evidence>
<dbReference type="GO" id="GO:0043531">
    <property type="term" value="F:ADP binding"/>
    <property type="evidence" value="ECO:0007669"/>
    <property type="project" value="InterPro"/>
</dbReference>
<dbReference type="PANTHER" id="PTHR33463:SF196">
    <property type="entry name" value="NB-ARC DOMAIN DISEASE RESISTANCE PROTEIN"/>
    <property type="match status" value="1"/>
</dbReference>
<keyword evidence="2" id="KW-0175">Coiled coil</keyword>
<evidence type="ECO:0000313" key="5">
    <source>
        <dbReference type="Proteomes" id="UP000289738"/>
    </source>
</evidence>
<dbReference type="SUPFAM" id="SSF52540">
    <property type="entry name" value="P-loop containing nucleoside triphosphate hydrolases"/>
    <property type="match status" value="1"/>
</dbReference>
<reference evidence="4 5" key="1">
    <citation type="submission" date="2019-01" db="EMBL/GenBank/DDBJ databases">
        <title>Sequencing of cultivated peanut Arachis hypogaea provides insights into genome evolution and oil improvement.</title>
        <authorList>
            <person name="Chen X."/>
        </authorList>
    </citation>
    <scope>NUCLEOTIDE SEQUENCE [LARGE SCALE GENOMIC DNA]</scope>
    <source>
        <strain evidence="5">cv. Fuhuasheng</strain>
        <tissue evidence="4">Leaves</tissue>
    </source>
</reference>
<dbReference type="Proteomes" id="UP000289738">
    <property type="component" value="Chromosome A02"/>
</dbReference>
<dbReference type="InterPro" id="IPR002182">
    <property type="entry name" value="NB-ARC"/>
</dbReference>
<dbReference type="STRING" id="3818.A0A445EF58"/>
<protein>
    <recommendedName>
        <fullName evidence="3">NB-ARC domain-containing protein</fullName>
    </recommendedName>
</protein>
<evidence type="ECO:0000256" key="2">
    <source>
        <dbReference type="SAM" id="Coils"/>
    </source>
</evidence>
<dbReference type="AlphaFoldDB" id="A0A445EF58"/>
<dbReference type="EMBL" id="SDMP01000002">
    <property type="protein sequence ID" value="RYR74068.1"/>
    <property type="molecule type" value="Genomic_DNA"/>
</dbReference>
<name>A0A445EF58_ARAHY</name>
<keyword evidence="5" id="KW-1185">Reference proteome</keyword>
<dbReference type="Gramene" id="arahy.Tifrunner.gnm2.ann2.Ah02g075000.1">
    <property type="protein sequence ID" value="arahy.Tifrunner.gnm2.ann2.Ah02g075000.1-CDS-1"/>
    <property type="gene ID" value="arahy.Tifrunner.gnm2.ann2.Ah02g075000"/>
</dbReference>
<dbReference type="PANTHER" id="PTHR33463">
    <property type="entry name" value="NB-ARC DOMAIN-CONTAINING PROTEIN-RELATED"/>
    <property type="match status" value="1"/>
</dbReference>
<dbReference type="InterPro" id="IPR027417">
    <property type="entry name" value="P-loop_NTPase"/>
</dbReference>
<dbReference type="InterPro" id="IPR050905">
    <property type="entry name" value="Plant_NBS-LRR"/>
</dbReference>
<feature type="coiled-coil region" evidence="2">
    <location>
        <begin position="24"/>
        <end position="81"/>
    </location>
</feature>
<organism evidence="4 5">
    <name type="scientific">Arachis hypogaea</name>
    <name type="common">Peanut</name>
    <dbReference type="NCBI Taxonomy" id="3818"/>
    <lineage>
        <taxon>Eukaryota</taxon>
        <taxon>Viridiplantae</taxon>
        <taxon>Streptophyta</taxon>
        <taxon>Embryophyta</taxon>
        <taxon>Tracheophyta</taxon>
        <taxon>Spermatophyta</taxon>
        <taxon>Magnoliopsida</taxon>
        <taxon>eudicotyledons</taxon>
        <taxon>Gunneridae</taxon>
        <taxon>Pentapetalae</taxon>
        <taxon>rosids</taxon>
        <taxon>fabids</taxon>
        <taxon>Fabales</taxon>
        <taxon>Fabaceae</taxon>
        <taxon>Papilionoideae</taxon>
        <taxon>50 kb inversion clade</taxon>
        <taxon>dalbergioids sensu lato</taxon>
        <taxon>Dalbergieae</taxon>
        <taxon>Pterocarpus clade</taxon>
        <taxon>Arachis</taxon>
    </lineage>
</organism>
<feature type="domain" description="NB-ARC" evidence="3">
    <location>
        <begin position="68"/>
        <end position="133"/>
    </location>
</feature>
<comment type="caution">
    <text evidence="4">The sequence shown here is derived from an EMBL/GenBank/DDBJ whole genome shotgun (WGS) entry which is preliminary data.</text>
</comment>
<sequence length="134" mass="15227">MIIMQGMHLLFQNLDIRYHRSKKAEDIKERVEELQNEKHDSISRWQGPPSSMGYALPSVEYEELDSRKQNMEDVKKALEDSSATMVGVHGLAGMGKTTLIIKAINTLQSREPKLFDMVIMANVGKNPDIRKIQG</sequence>
<evidence type="ECO:0000259" key="3">
    <source>
        <dbReference type="Pfam" id="PF00931"/>
    </source>
</evidence>
<evidence type="ECO:0000256" key="1">
    <source>
        <dbReference type="ARBA" id="ARBA00022821"/>
    </source>
</evidence>